<keyword evidence="6" id="KW-0769">Symport</keyword>
<dbReference type="Proteomes" id="UP000887226">
    <property type="component" value="Unassembled WGS sequence"/>
</dbReference>
<evidence type="ECO:0000256" key="2">
    <source>
        <dbReference type="ARBA" id="ARBA00006855"/>
    </source>
</evidence>
<accession>A0A9P7YYJ1</accession>
<evidence type="ECO:0000256" key="10">
    <source>
        <dbReference type="ARBA" id="ARBA00048473"/>
    </source>
</evidence>
<dbReference type="InterPro" id="IPR005282">
    <property type="entry name" value="LC_transporter"/>
</dbReference>
<evidence type="ECO:0000313" key="12">
    <source>
        <dbReference type="EMBL" id="KAG9242091.1"/>
    </source>
</evidence>
<feature type="transmembrane region" description="Helical" evidence="11">
    <location>
        <begin position="130"/>
        <end position="151"/>
    </location>
</feature>
<evidence type="ECO:0000256" key="8">
    <source>
        <dbReference type="ARBA" id="ARBA00023136"/>
    </source>
</evidence>
<evidence type="ECO:0000256" key="6">
    <source>
        <dbReference type="ARBA" id="ARBA00022847"/>
    </source>
</evidence>
<feature type="transmembrane region" description="Helical" evidence="11">
    <location>
        <begin position="157"/>
        <end position="176"/>
    </location>
</feature>
<evidence type="ECO:0000256" key="11">
    <source>
        <dbReference type="SAM" id="Phobius"/>
    </source>
</evidence>
<comment type="subcellular location">
    <subcellularLocation>
        <location evidence="1">Lysosome membrane</location>
        <topology evidence="1">Multi-pass membrane protein</topology>
    </subcellularLocation>
</comment>
<dbReference type="AlphaFoldDB" id="A0A9P7YYJ1"/>
<gene>
    <name evidence="12" type="ORF">BJ878DRAFT_426659</name>
</gene>
<dbReference type="InterPro" id="IPR006603">
    <property type="entry name" value="PQ-loop_rpt"/>
</dbReference>
<protein>
    <submittedName>
        <fullName evidence="12">Lysosomal L-cystine transporter-like protein</fullName>
    </submittedName>
</protein>
<keyword evidence="4 11" id="KW-0812">Transmembrane</keyword>
<reference evidence="12" key="1">
    <citation type="journal article" date="2021" name="IMA Fungus">
        <title>Genomic characterization of three marine fungi, including Emericellopsis atlantica sp. nov. with signatures of a generalist lifestyle and marine biomass degradation.</title>
        <authorList>
            <person name="Hagestad O.C."/>
            <person name="Hou L."/>
            <person name="Andersen J.H."/>
            <person name="Hansen E.H."/>
            <person name="Altermark B."/>
            <person name="Li C."/>
            <person name="Kuhnert E."/>
            <person name="Cox R.J."/>
            <person name="Crous P.W."/>
            <person name="Spatafora J.W."/>
            <person name="Lail K."/>
            <person name="Amirebrahimi M."/>
            <person name="Lipzen A."/>
            <person name="Pangilinan J."/>
            <person name="Andreopoulos W."/>
            <person name="Hayes R.D."/>
            <person name="Ng V."/>
            <person name="Grigoriev I.V."/>
            <person name="Jackson S.A."/>
            <person name="Sutton T.D.S."/>
            <person name="Dobson A.D.W."/>
            <person name="Rama T."/>
        </authorList>
    </citation>
    <scope>NUCLEOTIDE SEQUENCE</scope>
    <source>
        <strain evidence="12">TRa3180A</strain>
    </source>
</reference>
<comment type="catalytic activity">
    <reaction evidence="10">
        <text>L-cystine(out) + H(+)(out) = L-cystine(in) + H(+)(in)</text>
        <dbReference type="Rhea" id="RHEA:66172"/>
        <dbReference type="ChEBI" id="CHEBI:15378"/>
        <dbReference type="ChEBI" id="CHEBI:35491"/>
    </reaction>
    <physiologicalReaction direction="left-to-right" evidence="10">
        <dbReference type="Rhea" id="RHEA:66173"/>
    </physiologicalReaction>
</comment>
<dbReference type="OrthoDB" id="75720at2759"/>
<evidence type="ECO:0000313" key="13">
    <source>
        <dbReference type="Proteomes" id="UP000887226"/>
    </source>
</evidence>
<dbReference type="GO" id="GO:0015184">
    <property type="term" value="F:L-cystine transmembrane transporter activity"/>
    <property type="evidence" value="ECO:0007669"/>
    <property type="project" value="TreeGrafter"/>
</dbReference>
<keyword evidence="9" id="KW-0458">Lysosome</keyword>
<evidence type="ECO:0000256" key="1">
    <source>
        <dbReference type="ARBA" id="ARBA00004155"/>
    </source>
</evidence>
<feature type="transmembrane region" description="Helical" evidence="11">
    <location>
        <begin position="6"/>
        <end position="27"/>
    </location>
</feature>
<dbReference type="PANTHER" id="PTHR13131:SF5">
    <property type="entry name" value="CYSTINOSIN"/>
    <property type="match status" value="1"/>
</dbReference>
<evidence type="ECO:0000256" key="9">
    <source>
        <dbReference type="ARBA" id="ARBA00023228"/>
    </source>
</evidence>
<keyword evidence="3" id="KW-0813">Transport</keyword>
<proteinExistence type="inferred from homology"/>
<feature type="transmembrane region" description="Helical" evidence="11">
    <location>
        <begin position="238"/>
        <end position="257"/>
    </location>
</feature>
<dbReference type="EMBL" id="MU254114">
    <property type="protein sequence ID" value="KAG9242091.1"/>
    <property type="molecule type" value="Genomic_DNA"/>
</dbReference>
<dbReference type="Pfam" id="PF04193">
    <property type="entry name" value="PQ-loop"/>
    <property type="match status" value="2"/>
</dbReference>
<evidence type="ECO:0000256" key="5">
    <source>
        <dbReference type="ARBA" id="ARBA00022737"/>
    </source>
</evidence>
<feature type="transmembrane region" description="Helical" evidence="11">
    <location>
        <begin position="48"/>
        <end position="70"/>
    </location>
</feature>
<comment type="caution">
    <text evidence="12">The sequence shown here is derived from an EMBL/GenBank/DDBJ whole genome shotgun (WGS) entry which is preliminary data.</text>
</comment>
<comment type="similarity">
    <text evidence="2">Belongs to the cystinosin family.</text>
</comment>
<dbReference type="SMART" id="SM00679">
    <property type="entry name" value="CTNS"/>
    <property type="match status" value="2"/>
</dbReference>
<dbReference type="FunFam" id="1.20.1280.290:FF:000016">
    <property type="entry name" value="Cystinosin homolog"/>
    <property type="match status" value="1"/>
</dbReference>
<dbReference type="GO" id="GO:0005774">
    <property type="term" value="C:vacuolar membrane"/>
    <property type="evidence" value="ECO:0007669"/>
    <property type="project" value="TreeGrafter"/>
</dbReference>
<feature type="transmembrane region" description="Helical" evidence="11">
    <location>
        <begin position="197"/>
        <end position="218"/>
    </location>
</feature>
<keyword evidence="7 11" id="KW-1133">Transmembrane helix</keyword>
<dbReference type="GO" id="GO:0015293">
    <property type="term" value="F:symporter activity"/>
    <property type="evidence" value="ECO:0007669"/>
    <property type="project" value="UniProtKB-KW"/>
</dbReference>
<dbReference type="PANTHER" id="PTHR13131">
    <property type="entry name" value="CYSTINOSIN"/>
    <property type="match status" value="1"/>
</dbReference>
<keyword evidence="13" id="KW-1185">Reference proteome</keyword>
<dbReference type="GO" id="GO:0000324">
    <property type="term" value="C:fungal-type vacuole"/>
    <property type="evidence" value="ECO:0007669"/>
    <property type="project" value="TreeGrafter"/>
</dbReference>
<name>A0A9P7YYJ1_9HELO</name>
<dbReference type="Gene3D" id="1.20.1280.290">
    <property type="match status" value="2"/>
</dbReference>
<evidence type="ECO:0000256" key="3">
    <source>
        <dbReference type="ARBA" id="ARBA00022448"/>
    </source>
</evidence>
<keyword evidence="5" id="KW-0677">Repeat</keyword>
<feature type="transmembrane region" description="Helical" evidence="11">
    <location>
        <begin position="90"/>
        <end position="109"/>
    </location>
</feature>
<sequence length="286" mass="31950">MAASSYLEHVSLLFGWVYTICWSLSFYPQPLLNWTRKSTAGTTIDFPGINVIGFAAYFIYNVCMLCSPQIRYEYAARNYGLAPTVAVNDIWFSGHATIICLIALTQFISKLWGFEKREKGSAGASMSKPVWGVQLGSVVGVLVVTLIVAIRQDPDPATGWAWIDVLYALSYVKLLITLVKYTPQVITNYNNKSTHGWSIYQIQFDFTGGILSVTQLFIDSYLQESWSGLTGNPVKFALGIISIFFDVVFLVQHYWIYAHKEADKISSSEEGPLLGSTERSWNAARG</sequence>
<keyword evidence="8 11" id="KW-0472">Membrane</keyword>
<evidence type="ECO:0000256" key="7">
    <source>
        <dbReference type="ARBA" id="ARBA00022989"/>
    </source>
</evidence>
<organism evidence="12 13">
    <name type="scientific">Calycina marina</name>
    <dbReference type="NCBI Taxonomy" id="1763456"/>
    <lineage>
        <taxon>Eukaryota</taxon>
        <taxon>Fungi</taxon>
        <taxon>Dikarya</taxon>
        <taxon>Ascomycota</taxon>
        <taxon>Pezizomycotina</taxon>
        <taxon>Leotiomycetes</taxon>
        <taxon>Helotiales</taxon>
        <taxon>Pezizellaceae</taxon>
        <taxon>Calycina</taxon>
    </lineage>
</organism>
<evidence type="ECO:0000256" key="4">
    <source>
        <dbReference type="ARBA" id="ARBA00022692"/>
    </source>
</evidence>